<feature type="region of interest" description="Disordered" evidence="4">
    <location>
        <begin position="38"/>
        <end position="68"/>
    </location>
</feature>
<dbReference type="SMART" id="SM00564">
    <property type="entry name" value="PQQ"/>
    <property type="match status" value="7"/>
</dbReference>
<protein>
    <submittedName>
        <fullName evidence="6">Putative glucose dehydrogenase</fullName>
    </submittedName>
</protein>
<dbReference type="SUPFAM" id="SSF50998">
    <property type="entry name" value="Quinoprotein alcohol dehydrogenase-like"/>
    <property type="match status" value="1"/>
</dbReference>
<dbReference type="KEGG" id="arev:RVR_1697"/>
<sequence length="715" mass="74498">MAVTALAAVAGGTAGASGAPKDSLAEYHALLGRYAKEADSTPGTSVPEPDQAASWGTPTGTDYPKLGGNLGNTDYSSLTQINTGTVNRLGGAWETQLEQGNTPAAQESTPIVSDGVMYVQTTQQDLYALDATTGTVKWEYKSGYPAQYPNSLRGATVGDGLVFSSFGQEHVTAIDPATGKAVWNVQLGNGDYGLPEAMDFYDGKLFVGTSNGGGSGGRATVFELNARTGAVIWSLDTTPGPGQPGNDTWAGNSWAVGGSDAWMHPAVDPDAGLVYWTFGDPESRSDGSTRAGDDDFSDSLVAVDIATGKVAWHYQSVHHDIWDYDNVMAPVLANIHVSGKEQPAVFYGSKSGTMFVLNRLTGKPILGVDEVPVPQDPAQKTAATQPFPVGQPYVPLCPTAGTASEAVPGYQSGCIFTPFDAAPVLSSPGTGGAANWGADSFDPQTGLLYIGASLVNSAHTNGSDMSDIFRPEGEKTSGRLVALDPRTNTVAWKIDTDQPASEGEGIVTTAGGLLLQGQTDGQFVIRDVRTGQKLWSFQTGAGINTTATTYSVDGTQYMSVFAGGDTIGTTSPVGANLWTFKLGGTVKEGASPQVPTRITVPGAKVYGATEHDTVTLGRDWQAATGQPGTTEDLYGMTAESPANLVVPPGTKVTFTNPAGNKEEHGAQAFFDPRDFSTGLLRPGQSATVKLTEPGTYYYHDPAHPQSTGTITVADD</sequence>
<reference evidence="6 7" key="1">
    <citation type="journal article" date="2010" name="J. Bacteriol.">
        <title>Biochemical characterization of a novel indole prenyltransferase from Streptomyces sp. SN-593.</title>
        <authorList>
            <person name="Takahashi S."/>
            <person name="Takagi H."/>
            <person name="Toyoda A."/>
            <person name="Uramoto M."/>
            <person name="Nogawa T."/>
            <person name="Ueki M."/>
            <person name="Sakaki Y."/>
            <person name="Osada H."/>
        </authorList>
    </citation>
    <scope>NUCLEOTIDE SEQUENCE [LARGE SCALE GENOMIC DNA]</scope>
    <source>
        <strain evidence="6 7">SN-593</strain>
    </source>
</reference>
<dbReference type="AlphaFoldDB" id="A0A7U3UPN1"/>
<organism evidence="6 7">
    <name type="scientific">Actinacidiphila reveromycinica</name>
    <dbReference type="NCBI Taxonomy" id="659352"/>
    <lineage>
        <taxon>Bacteria</taxon>
        <taxon>Bacillati</taxon>
        <taxon>Actinomycetota</taxon>
        <taxon>Actinomycetes</taxon>
        <taxon>Kitasatosporales</taxon>
        <taxon>Streptomycetaceae</taxon>
        <taxon>Actinacidiphila</taxon>
    </lineage>
</organism>
<accession>A0A7U3UPN1</accession>
<feature type="domain" description="Pyrrolo-quinoline quinone repeat" evidence="5">
    <location>
        <begin position="501"/>
        <end position="557"/>
    </location>
</feature>
<dbReference type="Pfam" id="PF01011">
    <property type="entry name" value="PQQ"/>
    <property type="match status" value="3"/>
</dbReference>
<keyword evidence="7" id="KW-1185">Reference proteome</keyword>
<dbReference type="Gene3D" id="2.140.10.10">
    <property type="entry name" value="Quinoprotein alcohol dehydrogenase-like superfamily"/>
    <property type="match status" value="1"/>
</dbReference>
<reference evidence="6 7" key="2">
    <citation type="journal article" date="2011" name="J. Antibiot.">
        <title>Furaquinocins I and J: novel polyketide isoprenoid hybrid compounds from Streptomyces reveromyceticus SN-593.</title>
        <authorList>
            <person name="Panthee S."/>
            <person name="Takahashi S."/>
            <person name="Takagi H."/>
            <person name="Nogawa T."/>
            <person name="Oowada E."/>
            <person name="Uramoto M."/>
            <person name="Osada H."/>
        </authorList>
    </citation>
    <scope>NUCLEOTIDE SEQUENCE [LARGE SCALE GENOMIC DNA]</scope>
    <source>
        <strain evidence="6 7">SN-593</strain>
    </source>
</reference>
<keyword evidence="3" id="KW-0560">Oxidoreductase</keyword>
<dbReference type="PANTHER" id="PTHR32303">
    <property type="entry name" value="QUINOPROTEIN ALCOHOL DEHYDROGENASE (CYTOCHROME C)"/>
    <property type="match status" value="1"/>
</dbReference>
<evidence type="ECO:0000256" key="3">
    <source>
        <dbReference type="ARBA" id="ARBA00023002"/>
    </source>
</evidence>
<evidence type="ECO:0000256" key="1">
    <source>
        <dbReference type="ARBA" id="ARBA00001931"/>
    </source>
</evidence>
<dbReference type="Proteomes" id="UP000595703">
    <property type="component" value="Chromosome"/>
</dbReference>
<dbReference type="GO" id="GO:0016491">
    <property type="term" value="F:oxidoreductase activity"/>
    <property type="evidence" value="ECO:0007669"/>
    <property type="project" value="UniProtKB-KW"/>
</dbReference>
<name>A0A7U3UPN1_9ACTN</name>
<comment type="similarity">
    <text evidence="2">Belongs to the bacterial PQQ dehydrogenase family.</text>
</comment>
<dbReference type="InterPro" id="IPR002372">
    <property type="entry name" value="PQQ_rpt_dom"/>
</dbReference>
<reference evidence="6 7" key="4">
    <citation type="journal article" date="2020" name="Sci. Rep.">
        <title>beta-carboline chemical signals induce reveromycin production through a LuxR family regulator in Streptomyces sp. SN-593.</title>
        <authorList>
            <person name="Panthee S."/>
            <person name="Kito N."/>
            <person name="Hayashi T."/>
            <person name="Shimizu T."/>
            <person name="Ishikawa J."/>
            <person name="Hamamoto H."/>
            <person name="Osada H."/>
            <person name="Takahashi S."/>
        </authorList>
    </citation>
    <scope>NUCLEOTIDE SEQUENCE [LARGE SCALE GENOMIC DNA]</scope>
    <source>
        <strain evidence="6 7">SN-593</strain>
    </source>
</reference>
<dbReference type="SUPFAM" id="SSF49503">
    <property type="entry name" value="Cupredoxins"/>
    <property type="match status" value="1"/>
</dbReference>
<proteinExistence type="inferred from homology"/>
<comment type="cofactor">
    <cofactor evidence="1">
        <name>pyrroloquinoline quinone</name>
        <dbReference type="ChEBI" id="CHEBI:58442"/>
    </cofactor>
</comment>
<feature type="domain" description="Pyrrolo-quinoline quinone repeat" evidence="5">
    <location>
        <begin position="64"/>
        <end position="147"/>
    </location>
</feature>
<dbReference type="EMBL" id="AP018365">
    <property type="protein sequence ID" value="BBA96413.1"/>
    <property type="molecule type" value="Genomic_DNA"/>
</dbReference>
<dbReference type="Gene3D" id="2.60.40.420">
    <property type="entry name" value="Cupredoxins - blue copper proteins"/>
    <property type="match status" value="1"/>
</dbReference>
<reference evidence="6 7" key="3">
    <citation type="journal article" date="2011" name="Nat. Chem. Biol.">
        <title>Reveromycin A biosynthesis uses RevG and RevJ for stereospecific spiroacetal formation.</title>
        <authorList>
            <person name="Takahashi S."/>
            <person name="Toyoda A."/>
            <person name="Sekiyama Y."/>
            <person name="Takagi H."/>
            <person name="Nogawa T."/>
            <person name="Uramoto M."/>
            <person name="Suzuki R."/>
            <person name="Koshino H."/>
            <person name="Kumano T."/>
            <person name="Panthee S."/>
            <person name="Dairi T."/>
            <person name="Ishikawa J."/>
            <person name="Ikeda H."/>
            <person name="Sakaki Y."/>
            <person name="Osada H."/>
        </authorList>
    </citation>
    <scope>NUCLEOTIDE SEQUENCE [LARGE SCALE GENOMIC DNA]</scope>
    <source>
        <strain evidence="6 7">SN-593</strain>
    </source>
</reference>
<dbReference type="InterPro" id="IPR008972">
    <property type="entry name" value="Cupredoxin"/>
</dbReference>
<feature type="domain" description="Pyrrolo-quinoline quinone repeat" evidence="5">
    <location>
        <begin position="223"/>
        <end position="455"/>
    </location>
</feature>
<evidence type="ECO:0000256" key="4">
    <source>
        <dbReference type="SAM" id="MobiDB-lite"/>
    </source>
</evidence>
<dbReference type="InterPro" id="IPR018391">
    <property type="entry name" value="PQQ_b-propeller_rpt"/>
</dbReference>
<evidence type="ECO:0000313" key="7">
    <source>
        <dbReference type="Proteomes" id="UP000595703"/>
    </source>
</evidence>
<evidence type="ECO:0000313" key="6">
    <source>
        <dbReference type="EMBL" id="BBA96413.1"/>
    </source>
</evidence>
<evidence type="ECO:0000259" key="5">
    <source>
        <dbReference type="Pfam" id="PF01011"/>
    </source>
</evidence>
<evidence type="ECO:0000256" key="2">
    <source>
        <dbReference type="ARBA" id="ARBA00008156"/>
    </source>
</evidence>
<gene>
    <name evidence="6" type="ORF">RVR_1697</name>
</gene>
<dbReference type="InterPro" id="IPR011047">
    <property type="entry name" value="Quinoprotein_ADH-like_sf"/>
</dbReference>